<proteinExistence type="predicted"/>
<reference evidence="2" key="1">
    <citation type="submission" date="2019-12" db="EMBL/GenBank/DDBJ databases">
        <title>Comparative genomics gives insights into the taxonomy of the Azoarcus-Aromatoleum group and reveals separate origins of nif in the plant-associated Azoarcus and non-plant-associated Aromatoleum sub-groups.</title>
        <authorList>
            <person name="Lafos M."/>
            <person name="Maluk M."/>
            <person name="Batista M."/>
            <person name="Junghare M."/>
            <person name="Carmona M."/>
            <person name="Faoro H."/>
            <person name="Cruz L.M."/>
            <person name="Battistoni F."/>
            <person name="De Souza E."/>
            <person name="Pedrosa F."/>
            <person name="Chen W.-M."/>
            <person name="Poole P.S."/>
            <person name="Dixon R.A."/>
            <person name="James E.K."/>
        </authorList>
    </citation>
    <scope>NUCLEOTIDE SEQUENCE</scope>
    <source>
        <strain evidence="2">U120</strain>
    </source>
</reference>
<evidence type="ECO:0000313" key="3">
    <source>
        <dbReference type="Proteomes" id="UP000601990"/>
    </source>
</evidence>
<dbReference type="Proteomes" id="UP000601990">
    <property type="component" value="Unassembled WGS sequence"/>
</dbReference>
<feature type="region of interest" description="Disordered" evidence="1">
    <location>
        <begin position="45"/>
        <end position="76"/>
    </location>
</feature>
<dbReference type="EMBL" id="WTVH01000021">
    <property type="protein sequence ID" value="NMF93990.1"/>
    <property type="molecule type" value="Genomic_DNA"/>
</dbReference>
<dbReference type="InterPro" id="IPR009562">
    <property type="entry name" value="DUF1178"/>
</dbReference>
<protein>
    <submittedName>
        <fullName evidence="2">DUF1178 family protein</fullName>
    </submittedName>
</protein>
<comment type="caution">
    <text evidence="2">The sequence shown here is derived from an EMBL/GenBank/DDBJ whole genome shotgun (WGS) entry which is preliminary data.</text>
</comment>
<name>A0ABX1N3Z5_9RHOO</name>
<feature type="compositionally biased region" description="Pro residues" evidence="1">
    <location>
        <begin position="59"/>
        <end position="71"/>
    </location>
</feature>
<organism evidence="2 3">
    <name type="scientific">Aromatoleum buckelii</name>
    <dbReference type="NCBI Taxonomy" id="200254"/>
    <lineage>
        <taxon>Bacteria</taxon>
        <taxon>Pseudomonadati</taxon>
        <taxon>Pseudomonadota</taxon>
        <taxon>Betaproteobacteria</taxon>
        <taxon>Rhodocyclales</taxon>
        <taxon>Rhodocyclaceae</taxon>
        <taxon>Aromatoleum</taxon>
    </lineage>
</organism>
<gene>
    <name evidence="2" type="ORF">GO608_11695</name>
</gene>
<dbReference type="RefSeq" id="WP_169199234.1">
    <property type="nucleotide sequence ID" value="NZ_WTVH02000009.1"/>
</dbReference>
<evidence type="ECO:0000256" key="1">
    <source>
        <dbReference type="SAM" id="MobiDB-lite"/>
    </source>
</evidence>
<keyword evidence="3" id="KW-1185">Reference proteome</keyword>
<dbReference type="Pfam" id="PF06676">
    <property type="entry name" value="DUF1178"/>
    <property type="match status" value="1"/>
</dbReference>
<dbReference type="PIRSF" id="PIRSF032131">
    <property type="entry name" value="UCP032131"/>
    <property type="match status" value="1"/>
</dbReference>
<accession>A0ABX1N3Z5</accession>
<sequence>MIVLNLCCDHEHLFEGWFGSAAAFEAQRERGQVVCPVCGSASISRRPSAPYINTGSGPPAAPAPRASPRPATPQQMDAVATAVAMLRRFGKESEDVGERFVEEARRIHYGESEARNIKGKASHDDIGELIDEGIMVLPVPPDDEELH</sequence>
<evidence type="ECO:0000313" key="2">
    <source>
        <dbReference type="EMBL" id="NMF93990.1"/>
    </source>
</evidence>